<dbReference type="PROSITE" id="PS50110">
    <property type="entry name" value="RESPONSE_REGULATORY"/>
    <property type="match status" value="1"/>
</dbReference>
<dbReference type="Proteomes" id="UP000437131">
    <property type="component" value="Unassembled WGS sequence"/>
</dbReference>
<dbReference type="InterPro" id="IPR001789">
    <property type="entry name" value="Sig_transdc_resp-reg_receiver"/>
</dbReference>
<dbReference type="SMART" id="SM00448">
    <property type="entry name" value="REC"/>
    <property type="match status" value="1"/>
</dbReference>
<protein>
    <submittedName>
        <fullName evidence="4">Response regulator</fullName>
    </submittedName>
</protein>
<dbReference type="EMBL" id="WMIA01000001">
    <property type="protein sequence ID" value="MTF37455.1"/>
    <property type="molecule type" value="Genomic_DNA"/>
</dbReference>
<dbReference type="CDD" id="cd00156">
    <property type="entry name" value="REC"/>
    <property type="match status" value="1"/>
</dbReference>
<keyword evidence="1 2" id="KW-0597">Phosphoprotein</keyword>
<dbReference type="AlphaFoldDB" id="A0A844GT57"/>
<organism evidence="4 5">
    <name type="scientific">Cyanobacterium aponinum 0216</name>
    <dbReference type="NCBI Taxonomy" id="2676140"/>
    <lineage>
        <taxon>Bacteria</taxon>
        <taxon>Bacillati</taxon>
        <taxon>Cyanobacteriota</taxon>
        <taxon>Cyanophyceae</taxon>
        <taxon>Oscillatoriophycideae</taxon>
        <taxon>Chroococcales</taxon>
        <taxon>Geminocystaceae</taxon>
        <taxon>Cyanobacterium</taxon>
    </lineage>
</organism>
<evidence type="ECO:0000256" key="1">
    <source>
        <dbReference type="ARBA" id="ARBA00022553"/>
    </source>
</evidence>
<evidence type="ECO:0000259" key="3">
    <source>
        <dbReference type="PROSITE" id="PS50110"/>
    </source>
</evidence>
<dbReference type="RefSeq" id="WP_015218273.1">
    <property type="nucleotide sequence ID" value="NZ_WMIA01000001.1"/>
</dbReference>
<dbReference type="SUPFAM" id="SSF52172">
    <property type="entry name" value="CheY-like"/>
    <property type="match status" value="1"/>
</dbReference>
<dbReference type="PANTHER" id="PTHR44591">
    <property type="entry name" value="STRESS RESPONSE REGULATOR PROTEIN 1"/>
    <property type="match status" value="1"/>
</dbReference>
<dbReference type="InterPro" id="IPR011006">
    <property type="entry name" value="CheY-like_superfamily"/>
</dbReference>
<gene>
    <name evidence="4" type="ORF">GGC33_00690</name>
</gene>
<evidence type="ECO:0000256" key="2">
    <source>
        <dbReference type="PROSITE-ProRule" id="PRU00169"/>
    </source>
</evidence>
<dbReference type="PANTHER" id="PTHR44591:SF23">
    <property type="entry name" value="CHEY SUBFAMILY"/>
    <property type="match status" value="1"/>
</dbReference>
<feature type="domain" description="Response regulatory" evidence="3">
    <location>
        <begin position="5"/>
        <end position="121"/>
    </location>
</feature>
<accession>A0A844GT57</accession>
<comment type="caution">
    <text evidence="4">The sequence shown here is derived from an EMBL/GenBank/DDBJ whole genome shotgun (WGS) entry which is preliminary data.</text>
</comment>
<dbReference type="Pfam" id="PF00072">
    <property type="entry name" value="Response_reg"/>
    <property type="match status" value="1"/>
</dbReference>
<name>A0A844GT57_9CHRO</name>
<evidence type="ECO:0000313" key="4">
    <source>
        <dbReference type="EMBL" id="MTF37455.1"/>
    </source>
</evidence>
<proteinExistence type="predicted"/>
<dbReference type="InterPro" id="IPR050595">
    <property type="entry name" value="Bact_response_regulator"/>
</dbReference>
<feature type="modified residue" description="4-aspartylphosphate" evidence="2">
    <location>
        <position position="54"/>
    </location>
</feature>
<dbReference type="GO" id="GO:0000160">
    <property type="term" value="P:phosphorelay signal transduction system"/>
    <property type="evidence" value="ECO:0007669"/>
    <property type="project" value="InterPro"/>
</dbReference>
<evidence type="ECO:0000313" key="5">
    <source>
        <dbReference type="Proteomes" id="UP000437131"/>
    </source>
</evidence>
<dbReference type="Gene3D" id="3.40.50.2300">
    <property type="match status" value="1"/>
</dbReference>
<reference evidence="4 5" key="1">
    <citation type="submission" date="2019-11" db="EMBL/GenBank/DDBJ databases">
        <title>Isolation of a new High Light Tolerant Cyanobacteria.</title>
        <authorList>
            <person name="Dobson Z."/>
            <person name="Vaughn N."/>
            <person name="Vaughn M."/>
            <person name="Fromme P."/>
            <person name="Mazor Y."/>
        </authorList>
    </citation>
    <scope>NUCLEOTIDE SEQUENCE [LARGE SCALE GENOMIC DNA]</scope>
    <source>
        <strain evidence="4 5">0216</strain>
    </source>
</reference>
<sequence>MSNHKVLVIDDSMVIRRTVKGMLPDDKFEVVEAKDGAQGLELIHTCNPNLIMLDFFLPKKSGYEVFQEIQKDPRLKAIPLLLMSGRKDEVTDKIPEPFEFFSFLEKPFDQKQLIQGIRESMEKSKKLAHLQPVSSATAQTTMDSGVDSDQLQKLQAQVKHLESEVAQMKKQINQLVSFIKKKLQ</sequence>